<reference evidence="1 2" key="1">
    <citation type="submission" date="2021-06" db="EMBL/GenBank/DDBJ databases">
        <title>Caerostris extrusa draft genome.</title>
        <authorList>
            <person name="Kono N."/>
            <person name="Arakawa K."/>
        </authorList>
    </citation>
    <scope>NUCLEOTIDE SEQUENCE [LARGE SCALE GENOMIC DNA]</scope>
</reference>
<gene>
    <name evidence="1" type="primary">AVEN_124485_1</name>
    <name evidence="1" type="ORF">CEXT_352191</name>
</gene>
<evidence type="ECO:0000313" key="2">
    <source>
        <dbReference type="Proteomes" id="UP001054945"/>
    </source>
</evidence>
<name>A0AAV4WIL4_CAEEX</name>
<sequence>MRDRLRSQRSQTLITKKNQGKVMERASRAWQLRHNSIVARIKNAVSPKCDILGENRDISGSGLRPDLFIKHKQDYYLVEVTVPFDNRCAALHIAHQRKVDKYEPVLEVLKSQGINATIIPFVVGALGSWYPPK</sequence>
<organism evidence="1 2">
    <name type="scientific">Caerostris extrusa</name>
    <name type="common">Bark spider</name>
    <name type="synonym">Caerostris bankana</name>
    <dbReference type="NCBI Taxonomy" id="172846"/>
    <lineage>
        <taxon>Eukaryota</taxon>
        <taxon>Metazoa</taxon>
        <taxon>Ecdysozoa</taxon>
        <taxon>Arthropoda</taxon>
        <taxon>Chelicerata</taxon>
        <taxon>Arachnida</taxon>
        <taxon>Araneae</taxon>
        <taxon>Araneomorphae</taxon>
        <taxon>Entelegynae</taxon>
        <taxon>Araneoidea</taxon>
        <taxon>Araneidae</taxon>
        <taxon>Caerostris</taxon>
    </lineage>
</organism>
<dbReference type="EMBL" id="BPLR01016251">
    <property type="protein sequence ID" value="GIY82497.1"/>
    <property type="molecule type" value="Genomic_DNA"/>
</dbReference>
<dbReference type="AlphaFoldDB" id="A0AAV4WIL4"/>
<evidence type="ECO:0000313" key="1">
    <source>
        <dbReference type="EMBL" id="GIY82497.1"/>
    </source>
</evidence>
<protein>
    <submittedName>
        <fullName evidence="1">Uncharacterized protein</fullName>
    </submittedName>
</protein>
<proteinExistence type="predicted"/>
<keyword evidence="2" id="KW-1185">Reference proteome</keyword>
<comment type="caution">
    <text evidence="1">The sequence shown here is derived from an EMBL/GenBank/DDBJ whole genome shotgun (WGS) entry which is preliminary data.</text>
</comment>
<accession>A0AAV4WIL4</accession>
<dbReference type="Proteomes" id="UP001054945">
    <property type="component" value="Unassembled WGS sequence"/>
</dbReference>